<dbReference type="Proteomes" id="UP000178735">
    <property type="component" value="Unassembled WGS sequence"/>
</dbReference>
<dbReference type="AlphaFoldDB" id="A0A1F7WLH2"/>
<accession>A0A1F7WLH2</accession>
<evidence type="ECO:0000313" key="2">
    <source>
        <dbReference type="Proteomes" id="UP000178735"/>
    </source>
</evidence>
<sequence>MSNIEINDIMVDAKPVSHPDGPRAAGLKMTGNWDECGIKMSLPVFEAELSFFSKNSAPDEIWLFASDRPETVSEKARALDTITLAAAVKRMLVEKHGRGERSVKIIGYDSSPESYDEMLDFFDRFFKKMRNAAGYEDVLYFVSMTTGTVPANLGMIISAVSYFGNNCEAIYLSGGAPRRTEMVGKLMDKRYFQVAQNLITHYDYSGLYDLVKDWNSAPGHILLMINACQTLYDFNFDAAAEALNEVIEKKSVSASSSLVLRQVLGAIRELEAAQELMIKHQSMPAEEKAVPLNETTRAGLFESYRGLLSLWYHKMRISWHKQNYFEFYNLLFGLVENMSKYLIMQAIELPVLKAYFSEVKDALRSFEGFEAFAVSKGVNFNYEVNNFMFDLFLKYLLEKGYFKERARVISNFLNPVSELKTHRNQAVHVFGGASDDILEKEKFSKKFGGRSVVEAAANALELMEIKTSEITIFEELNCQITGELEKSLR</sequence>
<gene>
    <name evidence="1" type="ORF">A2008_08465</name>
</gene>
<name>A0A1F7WLH2_9BACT</name>
<comment type="caution">
    <text evidence="1">The sequence shown here is derived from an EMBL/GenBank/DDBJ whole genome shotgun (WGS) entry which is preliminary data.</text>
</comment>
<protein>
    <recommendedName>
        <fullName evidence="3">TIGR02710 family CRISPR-associated protein</fullName>
    </recommendedName>
</protein>
<dbReference type="EMBL" id="MGFH01000158">
    <property type="protein sequence ID" value="OGM03680.1"/>
    <property type="molecule type" value="Genomic_DNA"/>
</dbReference>
<dbReference type="STRING" id="1817813.A2008_08465"/>
<evidence type="ECO:0000313" key="1">
    <source>
        <dbReference type="EMBL" id="OGM03680.1"/>
    </source>
</evidence>
<reference evidence="1 2" key="1">
    <citation type="journal article" date="2016" name="Nat. Commun.">
        <title>Thousands of microbial genomes shed light on interconnected biogeochemical processes in an aquifer system.</title>
        <authorList>
            <person name="Anantharaman K."/>
            <person name="Brown C.T."/>
            <person name="Hug L.A."/>
            <person name="Sharon I."/>
            <person name="Castelle C.J."/>
            <person name="Probst A.J."/>
            <person name="Thomas B.C."/>
            <person name="Singh A."/>
            <person name="Wilkins M.J."/>
            <person name="Karaoz U."/>
            <person name="Brodie E.L."/>
            <person name="Williams K.H."/>
            <person name="Hubbard S.S."/>
            <person name="Banfield J.F."/>
        </authorList>
    </citation>
    <scope>NUCLEOTIDE SEQUENCE [LARGE SCALE GENOMIC DNA]</scope>
</reference>
<evidence type="ECO:0008006" key="3">
    <source>
        <dbReference type="Google" id="ProtNLM"/>
    </source>
</evidence>
<proteinExistence type="predicted"/>
<organism evidence="1 2">
    <name type="scientific">Candidatus Wallbacteria bacterium GWC2_49_35</name>
    <dbReference type="NCBI Taxonomy" id="1817813"/>
    <lineage>
        <taxon>Bacteria</taxon>
        <taxon>Candidatus Walliibacteriota</taxon>
    </lineage>
</organism>